<dbReference type="AlphaFoldDB" id="A0AAE4AWN1"/>
<organism evidence="2 3">
    <name type="scientific">Catenuloplanes indicus</name>
    <dbReference type="NCBI Taxonomy" id="137267"/>
    <lineage>
        <taxon>Bacteria</taxon>
        <taxon>Bacillati</taxon>
        <taxon>Actinomycetota</taxon>
        <taxon>Actinomycetes</taxon>
        <taxon>Micromonosporales</taxon>
        <taxon>Micromonosporaceae</taxon>
        <taxon>Catenuloplanes</taxon>
    </lineage>
</organism>
<comment type="caution">
    <text evidence="2">The sequence shown here is derived from an EMBL/GenBank/DDBJ whole genome shotgun (WGS) entry which is preliminary data.</text>
</comment>
<dbReference type="Gene3D" id="1.10.1200.10">
    <property type="entry name" value="ACP-like"/>
    <property type="match status" value="1"/>
</dbReference>
<feature type="domain" description="Carrier" evidence="1">
    <location>
        <begin position="1"/>
        <end position="80"/>
    </location>
</feature>
<dbReference type="InterPro" id="IPR009081">
    <property type="entry name" value="PP-bd_ACP"/>
</dbReference>
<dbReference type="SUPFAM" id="SSF47336">
    <property type="entry name" value="ACP-like"/>
    <property type="match status" value="1"/>
</dbReference>
<name>A0AAE4AWN1_9ACTN</name>
<evidence type="ECO:0000313" key="3">
    <source>
        <dbReference type="Proteomes" id="UP001240236"/>
    </source>
</evidence>
<dbReference type="PROSITE" id="PS50075">
    <property type="entry name" value="CARRIER"/>
    <property type="match status" value="1"/>
</dbReference>
<gene>
    <name evidence="2" type="ORF">J2S42_001575</name>
</gene>
<evidence type="ECO:0000259" key="1">
    <source>
        <dbReference type="PROSITE" id="PS50075"/>
    </source>
</evidence>
<keyword evidence="3" id="KW-1185">Reference proteome</keyword>
<dbReference type="Pfam" id="PF00550">
    <property type="entry name" value="PP-binding"/>
    <property type="match status" value="1"/>
</dbReference>
<proteinExistence type="predicted"/>
<dbReference type="RefSeq" id="WP_307236786.1">
    <property type="nucleotide sequence ID" value="NZ_JAUSUZ010000001.1"/>
</dbReference>
<dbReference type="EMBL" id="JAUSUZ010000001">
    <property type="protein sequence ID" value="MDQ0364906.1"/>
    <property type="molecule type" value="Genomic_DNA"/>
</dbReference>
<reference evidence="2 3" key="1">
    <citation type="submission" date="2023-07" db="EMBL/GenBank/DDBJ databases">
        <title>Sequencing the genomes of 1000 actinobacteria strains.</title>
        <authorList>
            <person name="Klenk H.-P."/>
        </authorList>
    </citation>
    <scope>NUCLEOTIDE SEQUENCE [LARGE SCALE GENOMIC DNA]</scope>
    <source>
        <strain evidence="2 3">DSM 44709</strain>
    </source>
</reference>
<sequence>MSGSDIASTVRRVLAQETSADVPIIGTTRLEDDLGLTSLGLTRVFVRLEDETGRELDDAVVLAAELRTVDDLVAAVEGCTAGVRS</sequence>
<protein>
    <submittedName>
        <fullName evidence="2">Acyl carrier protein</fullName>
    </submittedName>
</protein>
<dbReference type="InterPro" id="IPR036736">
    <property type="entry name" value="ACP-like_sf"/>
</dbReference>
<dbReference type="Proteomes" id="UP001240236">
    <property type="component" value="Unassembled WGS sequence"/>
</dbReference>
<accession>A0AAE4AWN1</accession>
<evidence type="ECO:0000313" key="2">
    <source>
        <dbReference type="EMBL" id="MDQ0364906.1"/>
    </source>
</evidence>